<dbReference type="InterPro" id="IPR014381">
    <property type="entry name" value="Arch_Rpo5/euc_Rpb5"/>
</dbReference>
<proteinExistence type="predicted"/>
<dbReference type="GO" id="GO:0003899">
    <property type="term" value="F:DNA-directed RNA polymerase activity"/>
    <property type="evidence" value="ECO:0007669"/>
    <property type="project" value="InterPro"/>
</dbReference>
<evidence type="ECO:0000256" key="1">
    <source>
        <dbReference type="ARBA" id="ARBA00023163"/>
    </source>
</evidence>
<dbReference type="GO" id="GO:0006362">
    <property type="term" value="P:transcription elongation by RNA polymerase I"/>
    <property type="evidence" value="ECO:0007669"/>
    <property type="project" value="TreeGrafter"/>
</dbReference>
<dbReference type="GO" id="GO:0005666">
    <property type="term" value="C:RNA polymerase III complex"/>
    <property type="evidence" value="ECO:0007669"/>
    <property type="project" value="TreeGrafter"/>
</dbReference>
<keyword evidence="1" id="KW-0804">Transcription</keyword>
<dbReference type="Gene3D" id="3.40.1340.10">
    <property type="entry name" value="RNA polymerase, Rpb5, N-terminal domain"/>
    <property type="match status" value="1"/>
</dbReference>
<dbReference type="InterPro" id="IPR000783">
    <property type="entry name" value="RNA_pol_subH/Rpb5_C"/>
</dbReference>
<dbReference type="GO" id="GO:0005736">
    <property type="term" value="C:RNA polymerase I complex"/>
    <property type="evidence" value="ECO:0007669"/>
    <property type="project" value="TreeGrafter"/>
</dbReference>
<reference evidence="3" key="1">
    <citation type="journal article" date="2020" name="Nature">
        <title>Giant virus diversity and host interactions through global metagenomics.</title>
        <authorList>
            <person name="Schulz F."/>
            <person name="Roux S."/>
            <person name="Paez-Espino D."/>
            <person name="Jungbluth S."/>
            <person name="Walsh D.A."/>
            <person name="Denef V.J."/>
            <person name="McMahon K.D."/>
            <person name="Konstantinidis K.T."/>
            <person name="Eloe-Fadrosh E.A."/>
            <person name="Kyrpides N.C."/>
            <person name="Woyke T."/>
        </authorList>
    </citation>
    <scope>NUCLEOTIDE SEQUENCE</scope>
    <source>
        <strain evidence="3">GVMAG-M-3300018868-6</strain>
    </source>
</reference>
<dbReference type="SUPFAM" id="SSF55287">
    <property type="entry name" value="RPB5-like RNA polymerase subunit"/>
    <property type="match status" value="1"/>
</dbReference>
<organism evidence="3">
    <name type="scientific">viral metagenome</name>
    <dbReference type="NCBI Taxonomy" id="1070528"/>
    <lineage>
        <taxon>unclassified sequences</taxon>
        <taxon>metagenomes</taxon>
        <taxon>organismal metagenomes</taxon>
    </lineage>
</organism>
<dbReference type="GO" id="GO:0003677">
    <property type="term" value="F:DNA binding"/>
    <property type="evidence" value="ECO:0007669"/>
    <property type="project" value="InterPro"/>
</dbReference>
<accession>A0A6C0BTT9</accession>
<dbReference type="AlphaFoldDB" id="A0A6C0BTT9"/>
<protein>
    <recommendedName>
        <fullName evidence="2">RNA polymerase subunit H/Rpb5 C-terminal domain-containing protein</fullName>
    </recommendedName>
</protein>
<dbReference type="EMBL" id="MN739255">
    <property type="protein sequence ID" value="QHS95656.1"/>
    <property type="molecule type" value="Genomic_DNA"/>
</dbReference>
<dbReference type="PANTHER" id="PTHR10535:SF0">
    <property type="entry name" value="DNA-DIRECTED RNA POLYMERASES I, II, AND III SUBUNIT RPABC1"/>
    <property type="match status" value="1"/>
</dbReference>
<dbReference type="GO" id="GO:0042797">
    <property type="term" value="P:tRNA transcription by RNA polymerase III"/>
    <property type="evidence" value="ECO:0007669"/>
    <property type="project" value="TreeGrafter"/>
</dbReference>
<feature type="domain" description="RNA polymerase subunit H/Rpb5 C-terminal" evidence="2">
    <location>
        <begin position="140"/>
        <end position="213"/>
    </location>
</feature>
<dbReference type="GO" id="GO:0006366">
    <property type="term" value="P:transcription by RNA polymerase II"/>
    <property type="evidence" value="ECO:0007669"/>
    <property type="project" value="TreeGrafter"/>
</dbReference>
<dbReference type="PIRSF" id="PIRSF000747">
    <property type="entry name" value="RPB5"/>
    <property type="match status" value="1"/>
</dbReference>
<evidence type="ECO:0000313" key="3">
    <source>
        <dbReference type="EMBL" id="QHS95656.1"/>
    </source>
</evidence>
<dbReference type="Gene3D" id="3.90.940.20">
    <property type="entry name" value="RPB5-like RNA polymerase subunit"/>
    <property type="match status" value="1"/>
</dbReference>
<sequence>MANNNAEPFISRLYLSRNILLDLLQRQGFEISEYSDFSIHELNTMYTNDQLDVLLKKREELNSTEKVYVKYHITKPIRANNVDDYVEDIFETEKILDKTTDTLIIIIKDNVNDTLISKMRSIYDKSGYYVNIFQIKTLLFNPLDHVLVPPHRILSADEKAKIAKTYNIMDDKQYPEISRFDPIAMAIGMRPGQLCEITRGSKTAIVAYYYRLCY</sequence>
<dbReference type="InterPro" id="IPR036710">
    <property type="entry name" value="RNA_pol_Rpb5_N_sf"/>
</dbReference>
<evidence type="ECO:0000259" key="2">
    <source>
        <dbReference type="Pfam" id="PF01191"/>
    </source>
</evidence>
<dbReference type="PANTHER" id="PTHR10535">
    <property type="entry name" value="DNA-DIRECTED RNA POLYMERASES I, II, AND III SUBUNIT RPABC1"/>
    <property type="match status" value="1"/>
</dbReference>
<name>A0A6C0BTT9_9ZZZZ</name>
<dbReference type="GO" id="GO:0005665">
    <property type="term" value="C:RNA polymerase II, core complex"/>
    <property type="evidence" value="ECO:0007669"/>
    <property type="project" value="TreeGrafter"/>
</dbReference>
<dbReference type="InterPro" id="IPR035913">
    <property type="entry name" value="RPB5-like_sf"/>
</dbReference>
<dbReference type="Pfam" id="PF01191">
    <property type="entry name" value="RNA_pol_Rpb5_C"/>
    <property type="match status" value="1"/>
</dbReference>